<evidence type="ECO:0000256" key="2">
    <source>
        <dbReference type="ARBA" id="ARBA00022448"/>
    </source>
</evidence>
<dbReference type="InterPro" id="IPR020846">
    <property type="entry name" value="MFS_dom"/>
</dbReference>
<protein>
    <submittedName>
        <fullName evidence="8">Major facilitator superfamily transporter</fullName>
    </submittedName>
</protein>
<feature type="transmembrane region" description="Helical" evidence="6">
    <location>
        <begin position="380"/>
        <end position="403"/>
    </location>
</feature>
<comment type="subcellular location">
    <subcellularLocation>
        <location evidence="1">Membrane</location>
        <topology evidence="1">Multi-pass membrane protein</topology>
    </subcellularLocation>
</comment>
<evidence type="ECO:0000313" key="9">
    <source>
        <dbReference type="Proteomes" id="UP001629113"/>
    </source>
</evidence>
<dbReference type="Proteomes" id="UP001629113">
    <property type="component" value="Unassembled WGS sequence"/>
</dbReference>
<keyword evidence="2" id="KW-0813">Transport</keyword>
<keyword evidence="9" id="KW-1185">Reference proteome</keyword>
<keyword evidence="4 6" id="KW-1133">Transmembrane helix</keyword>
<evidence type="ECO:0000313" key="8">
    <source>
        <dbReference type="EMBL" id="KAL3417607.1"/>
    </source>
</evidence>
<dbReference type="InterPro" id="IPR011701">
    <property type="entry name" value="MFS"/>
</dbReference>
<dbReference type="EMBL" id="JBFCZG010000010">
    <property type="protein sequence ID" value="KAL3417607.1"/>
    <property type="molecule type" value="Genomic_DNA"/>
</dbReference>
<evidence type="ECO:0000256" key="3">
    <source>
        <dbReference type="ARBA" id="ARBA00022692"/>
    </source>
</evidence>
<dbReference type="SUPFAM" id="SSF103473">
    <property type="entry name" value="MFS general substrate transporter"/>
    <property type="match status" value="1"/>
</dbReference>
<accession>A0ABR4P356</accession>
<feature type="transmembrane region" description="Helical" evidence="6">
    <location>
        <begin position="176"/>
        <end position="199"/>
    </location>
</feature>
<feature type="transmembrane region" description="Helical" evidence="6">
    <location>
        <begin position="211"/>
        <end position="236"/>
    </location>
</feature>
<dbReference type="Pfam" id="PF07690">
    <property type="entry name" value="MFS_1"/>
    <property type="match status" value="1"/>
</dbReference>
<feature type="transmembrane region" description="Helical" evidence="6">
    <location>
        <begin position="122"/>
        <end position="140"/>
    </location>
</feature>
<sequence>MAEPAKSSNGLAIADPEKADLPQYVKANVAHANVGEGESLDIMFKHANKADADEAMKAFAEHEGEAMEITPEMEKKLLRKIDLNLMPMLCVVYGLNYLDKTTLSYASVMGIKTAINLHGTNYQWLGSMFYIGYLVWEYPTNRLLQRLPLAKYSSFCIILWGLVLCCMAATKNFAGAVAVRFLLGVFEAAVSPGFALFTSQWYTRKEQGLRVGIWFSFNGFAQIFGGLLAYGIAVGVEKHGSSIASWKIVFLAIGLLTAAIGCLFLYFMPDNQLNARFLTPVERLMAIERIRKNQQGVGNKHFKWYQLKEALLDPMTWAIFFFALVADIPNGGISNFFSQLIVSFGYTPNESLLYGTPGGAVEVVALIACGYLGDKLNNRILVSMSGMILSIIGMLLIVCLPLSNNSGRLAGYYLTQSSPTGFVALLSLIASNVAGYTKKTTVAAVYLMGYCIGNIIGPQTFRPEDAPRYKPAEITIIVCWFACLLDLYFIYWYYVRQNKKNAAVRAQPGYKKLDNQEFFDLTDKENPEFVYTL</sequence>
<name>A0ABR4P356_9HELO</name>
<evidence type="ECO:0000256" key="6">
    <source>
        <dbReference type="SAM" id="Phobius"/>
    </source>
</evidence>
<feature type="domain" description="Major facilitator superfamily (MFS) profile" evidence="7">
    <location>
        <begin position="85"/>
        <end position="533"/>
    </location>
</feature>
<feature type="transmembrane region" description="Helical" evidence="6">
    <location>
        <begin position="442"/>
        <end position="462"/>
    </location>
</feature>
<feature type="transmembrane region" description="Helical" evidence="6">
    <location>
        <begin position="152"/>
        <end position="170"/>
    </location>
</feature>
<evidence type="ECO:0000256" key="1">
    <source>
        <dbReference type="ARBA" id="ARBA00004141"/>
    </source>
</evidence>
<reference evidence="8 9" key="1">
    <citation type="submission" date="2024-06" db="EMBL/GenBank/DDBJ databases">
        <title>Complete genome of Phlyctema vagabunda strain 19-DSS-EL-015.</title>
        <authorList>
            <person name="Fiorenzani C."/>
        </authorList>
    </citation>
    <scope>NUCLEOTIDE SEQUENCE [LARGE SCALE GENOMIC DNA]</scope>
    <source>
        <strain evidence="8 9">19-DSS-EL-015</strain>
    </source>
</reference>
<evidence type="ECO:0000256" key="5">
    <source>
        <dbReference type="ARBA" id="ARBA00023136"/>
    </source>
</evidence>
<evidence type="ECO:0000259" key="7">
    <source>
        <dbReference type="PROSITE" id="PS50850"/>
    </source>
</evidence>
<dbReference type="InterPro" id="IPR036259">
    <property type="entry name" value="MFS_trans_sf"/>
</dbReference>
<keyword evidence="5 6" id="KW-0472">Membrane</keyword>
<feature type="transmembrane region" description="Helical" evidence="6">
    <location>
        <begin position="248"/>
        <end position="268"/>
    </location>
</feature>
<feature type="transmembrane region" description="Helical" evidence="6">
    <location>
        <begin position="409"/>
        <end position="430"/>
    </location>
</feature>
<organism evidence="8 9">
    <name type="scientific">Phlyctema vagabunda</name>
    <dbReference type="NCBI Taxonomy" id="108571"/>
    <lineage>
        <taxon>Eukaryota</taxon>
        <taxon>Fungi</taxon>
        <taxon>Dikarya</taxon>
        <taxon>Ascomycota</taxon>
        <taxon>Pezizomycotina</taxon>
        <taxon>Leotiomycetes</taxon>
        <taxon>Helotiales</taxon>
        <taxon>Dermateaceae</taxon>
        <taxon>Phlyctema</taxon>
    </lineage>
</organism>
<dbReference type="PANTHER" id="PTHR43791:SF1">
    <property type="entry name" value="ALLANTOATE PERMEASE"/>
    <property type="match status" value="1"/>
</dbReference>
<evidence type="ECO:0000256" key="4">
    <source>
        <dbReference type="ARBA" id="ARBA00022989"/>
    </source>
</evidence>
<feature type="transmembrane region" description="Helical" evidence="6">
    <location>
        <begin position="310"/>
        <end position="332"/>
    </location>
</feature>
<feature type="transmembrane region" description="Helical" evidence="6">
    <location>
        <begin position="474"/>
        <end position="495"/>
    </location>
</feature>
<comment type="caution">
    <text evidence="8">The sequence shown here is derived from an EMBL/GenBank/DDBJ whole genome shotgun (WGS) entry which is preliminary data.</text>
</comment>
<dbReference type="CDD" id="cd17327">
    <property type="entry name" value="MFS_FEN2_like"/>
    <property type="match status" value="1"/>
</dbReference>
<dbReference type="PROSITE" id="PS50850">
    <property type="entry name" value="MFS"/>
    <property type="match status" value="1"/>
</dbReference>
<keyword evidence="3 6" id="KW-0812">Transmembrane</keyword>
<dbReference type="Gene3D" id="1.20.1250.20">
    <property type="entry name" value="MFS general substrate transporter like domains"/>
    <property type="match status" value="2"/>
</dbReference>
<feature type="transmembrane region" description="Helical" evidence="6">
    <location>
        <begin position="352"/>
        <end position="373"/>
    </location>
</feature>
<gene>
    <name evidence="8" type="ORF">PVAG01_10617</name>
</gene>
<dbReference type="PANTHER" id="PTHR43791">
    <property type="entry name" value="PERMEASE-RELATED"/>
    <property type="match status" value="1"/>
</dbReference>
<proteinExistence type="predicted"/>